<comment type="caution">
    <text evidence="2">The sequence shown here is derived from an EMBL/GenBank/DDBJ whole genome shotgun (WGS) entry which is preliminary data.</text>
</comment>
<proteinExistence type="predicted"/>
<dbReference type="EMBL" id="JAJCGD010000002">
    <property type="protein sequence ID" value="MCB6827378.1"/>
    <property type="molecule type" value="Genomic_DNA"/>
</dbReference>
<evidence type="ECO:0000313" key="2">
    <source>
        <dbReference type="EMBL" id="MCB6827378.1"/>
    </source>
</evidence>
<sequence>MMGQARLDYMKDSAWKRGTAKKIDNLPPFELPYAKDAVLIDLVDPDVLPDAQVNFLEMIEVRSTLRQYDDTKELSNKELSYLLWCTQGVKMVMQTKTIRNVPSAGGRNALETFLYIRRVEGIKPGLYRFLPLEHKLLLVSDAEDIEEKICSQFSTVGVANNAAVVFLWTAVYERMDCMFGERAYRYIYLDAGHVCQNLYLSAQTMHIKVCALGAFDDEVLNQNLGFDGENQFVVYGAGVGK</sequence>
<evidence type="ECO:0000259" key="1">
    <source>
        <dbReference type="Pfam" id="PF00881"/>
    </source>
</evidence>
<protein>
    <submittedName>
        <fullName evidence="2">SagB/ThcOx family dehydrogenase</fullName>
    </submittedName>
</protein>
<dbReference type="InterPro" id="IPR052544">
    <property type="entry name" value="Bacteriocin_Proc_Enz"/>
</dbReference>
<reference evidence="2" key="1">
    <citation type="submission" date="2021-10" db="EMBL/GenBank/DDBJ databases">
        <title>Collection of gut derived symbiotic bacterial strains cultured from healthy donors.</title>
        <authorList>
            <person name="Lin H."/>
            <person name="Littmann E."/>
            <person name="Claire K."/>
            <person name="Pamer E."/>
        </authorList>
    </citation>
    <scope>NUCLEOTIDE SEQUENCE</scope>
    <source>
        <strain evidence="2">MSK.7.16</strain>
    </source>
</reference>
<dbReference type="NCBIfam" id="TIGR03605">
    <property type="entry name" value="antibiot_sagB"/>
    <property type="match status" value="1"/>
</dbReference>
<accession>A0AAW4U8I7</accession>
<dbReference type="Proteomes" id="UP001198190">
    <property type="component" value="Unassembled WGS sequence"/>
</dbReference>
<dbReference type="PANTHER" id="PTHR43745:SF2">
    <property type="entry name" value="NITROREDUCTASE MJ1384-RELATED"/>
    <property type="match status" value="1"/>
</dbReference>
<dbReference type="GO" id="GO:0016491">
    <property type="term" value="F:oxidoreductase activity"/>
    <property type="evidence" value="ECO:0007669"/>
    <property type="project" value="InterPro"/>
</dbReference>
<evidence type="ECO:0000313" key="3">
    <source>
        <dbReference type="Proteomes" id="UP001198190"/>
    </source>
</evidence>
<dbReference type="AlphaFoldDB" id="A0AAW4U8I7"/>
<dbReference type="InterPro" id="IPR020051">
    <property type="entry name" value="SagB-type_dehydrogenase"/>
</dbReference>
<organism evidence="2 3">
    <name type="scientific">Megamonas funiformis</name>
    <dbReference type="NCBI Taxonomy" id="437897"/>
    <lineage>
        <taxon>Bacteria</taxon>
        <taxon>Bacillati</taxon>
        <taxon>Bacillota</taxon>
        <taxon>Negativicutes</taxon>
        <taxon>Selenomonadales</taxon>
        <taxon>Selenomonadaceae</taxon>
        <taxon>Megamonas</taxon>
    </lineage>
</organism>
<dbReference type="Pfam" id="PF00881">
    <property type="entry name" value="Nitroreductase"/>
    <property type="match status" value="1"/>
</dbReference>
<dbReference type="CDD" id="cd02142">
    <property type="entry name" value="McbC_SagB-like_oxidoreductase"/>
    <property type="match status" value="1"/>
</dbReference>
<dbReference type="InterPro" id="IPR029479">
    <property type="entry name" value="Nitroreductase"/>
</dbReference>
<gene>
    <name evidence="2" type="ORF">LIY65_01625</name>
</gene>
<dbReference type="PANTHER" id="PTHR43745">
    <property type="entry name" value="NITROREDUCTASE MJ1384-RELATED"/>
    <property type="match status" value="1"/>
</dbReference>
<dbReference type="RefSeq" id="WP_227152594.1">
    <property type="nucleotide sequence ID" value="NZ_JAJCGD010000002.1"/>
</dbReference>
<dbReference type="Gene3D" id="3.40.109.10">
    <property type="entry name" value="NADH Oxidase"/>
    <property type="match status" value="1"/>
</dbReference>
<dbReference type="SUPFAM" id="SSF55469">
    <property type="entry name" value="FMN-dependent nitroreductase-like"/>
    <property type="match status" value="1"/>
</dbReference>
<feature type="domain" description="Nitroreductase" evidence="1">
    <location>
        <begin position="60"/>
        <end position="241"/>
    </location>
</feature>
<dbReference type="InterPro" id="IPR000415">
    <property type="entry name" value="Nitroreductase-like"/>
</dbReference>
<name>A0AAW4U8I7_9FIRM</name>